<proteinExistence type="predicted"/>
<dbReference type="RefSeq" id="WP_015377624.1">
    <property type="nucleotide sequence ID" value="NZ_CBCSIN010000017.1"/>
</dbReference>
<evidence type="ECO:0000313" key="1">
    <source>
        <dbReference type="EMBL" id="SCZ14413.1"/>
    </source>
</evidence>
<protein>
    <submittedName>
        <fullName evidence="1">Uncharacterized protein</fullName>
    </submittedName>
</protein>
<sequence>MSEMMNESRAPAIEWSYGGRGDDISSSLSLDTVEEQPQGFLMTVDRPVQIFTEALSPMMAFVTLLRPLYAKTSAGFQYVPVSNPWTDVQRLPASAGYLGVQVNAGLFFHGAKPTHYKDRDGQMKPIDGGTILQNITVLHQVAQPLGPGEGAV</sequence>
<comment type="caution">
    <text evidence="1">The sequence shown here is derived from an EMBL/GenBank/DDBJ whole genome shotgun (WGS) entry which is preliminary data.</text>
</comment>
<organism evidence="1 2">
    <name type="scientific">Serratia nematodiphila</name>
    <dbReference type="NCBI Taxonomy" id="458197"/>
    <lineage>
        <taxon>Bacteria</taxon>
        <taxon>Pseudomonadati</taxon>
        <taxon>Pseudomonadota</taxon>
        <taxon>Gammaproteobacteria</taxon>
        <taxon>Enterobacterales</taxon>
        <taxon>Yersiniaceae</taxon>
        <taxon>Serratia</taxon>
    </lineage>
</organism>
<accession>A0A1G5LND3</accession>
<dbReference type="Proteomes" id="UP000183031">
    <property type="component" value="Unassembled WGS sequence"/>
</dbReference>
<dbReference type="EMBL" id="FMUT01000016">
    <property type="protein sequence ID" value="SCZ14413.1"/>
    <property type="molecule type" value="Genomic_DNA"/>
</dbReference>
<reference evidence="1 2" key="1">
    <citation type="submission" date="2016-10" db="EMBL/GenBank/DDBJ databases">
        <authorList>
            <person name="Varghese N."/>
            <person name="Submissions S."/>
        </authorList>
    </citation>
    <scope>NUCLEOTIDE SEQUENCE [LARGE SCALE GENOMIC DNA]</scope>
    <source>
        <strain evidence="1 2">CGMCC 1.6853</strain>
    </source>
</reference>
<keyword evidence="2" id="KW-1185">Reference proteome</keyword>
<name>A0A1G5LND3_9GAMM</name>
<gene>
    <name evidence="1" type="ORF">SAMN02927935_04621</name>
</gene>
<evidence type="ECO:0000313" key="2">
    <source>
        <dbReference type="Proteomes" id="UP000183031"/>
    </source>
</evidence>